<evidence type="ECO:0008006" key="3">
    <source>
        <dbReference type="Google" id="ProtNLM"/>
    </source>
</evidence>
<accession>A0A4Q1HIH0</accession>
<dbReference type="Proteomes" id="UP000290849">
    <property type="component" value="Unassembled WGS sequence"/>
</dbReference>
<gene>
    <name evidence="1" type="ORF">C7R54_15675</name>
</gene>
<sequence length="470" mass="52623">MKVPLISGAYQAKSIIANAQRCVNLYVEKNPQDAPFPTTHYQTPGLVKIAESSDFGWRGLYFASNGTLYGVCGQTFYAIGSDWSLTQLGSVSSIDSMVYMADNGTTLLAVDGTEQGYTVTLADNTFGSVTDLGFYGGTTIQYADGFFILNRPGTTQFYISLAFQATFDATDFAGKTGFADKLLTLAVTRLYIFLLGQWTTEVWVNSGNATFPYQRMPGTFIQHGCAAVDSVAQMDGAIYWLAQSPQGKCMVVHTEQYEAVRISTHAIENEIQSYPRIDDARGYTFQLEGHFQYVLTFPSAQKTWVYDLSTKEWHEWLWLDEQGVFKRHRSNCFAYAYGTPVVGDWENGKLYRLDMDAMTDDGAPISRLRSFPHMVDDGNRVAYREFIADFQVGEGADFEEVPVFLRWSDTRGASWGNHIRESFGLEGDYLKSLQFQRLGMARDRVFELSWSAPVKTALNGAYVQPVAVNQ</sequence>
<keyword evidence="2" id="KW-1185">Reference proteome</keyword>
<dbReference type="AlphaFoldDB" id="A0A4Q1HIH0"/>
<reference evidence="1 2" key="1">
    <citation type="journal article" date="2017" name="Int. J. Syst. Evol. Microbiol.">
        <title>Achromobacter aloeverae sp. nov., isolated from the root of Aloe vera (L.) Burm.f.</title>
        <authorList>
            <person name="Kuncharoen N."/>
            <person name="Muramatsu Y."/>
            <person name="Shibata C."/>
            <person name="Kamakura Y."/>
            <person name="Nakagawa Y."/>
            <person name="Tanasupawat S."/>
        </authorList>
    </citation>
    <scope>NUCLEOTIDE SEQUENCE [LARGE SCALE GENOMIC DNA]</scope>
    <source>
        <strain evidence="1 2">AVA-1</strain>
    </source>
</reference>
<evidence type="ECO:0000313" key="1">
    <source>
        <dbReference type="EMBL" id="RXN88014.1"/>
    </source>
</evidence>
<dbReference type="OrthoDB" id="7842371at2"/>
<proteinExistence type="predicted"/>
<protein>
    <recommendedName>
        <fullName evidence="3">Bacteriophage P22, Gp10, DNA-stabilising</fullName>
    </recommendedName>
</protein>
<dbReference type="RefSeq" id="WP_129151382.1">
    <property type="nucleotide sequence ID" value="NZ_JBHSDO010000011.1"/>
</dbReference>
<evidence type="ECO:0000313" key="2">
    <source>
        <dbReference type="Proteomes" id="UP000290849"/>
    </source>
</evidence>
<comment type="caution">
    <text evidence="1">The sequence shown here is derived from an EMBL/GenBank/DDBJ whole genome shotgun (WGS) entry which is preliminary data.</text>
</comment>
<dbReference type="EMBL" id="PYAL01000004">
    <property type="protein sequence ID" value="RXN88014.1"/>
    <property type="molecule type" value="Genomic_DNA"/>
</dbReference>
<organism evidence="1 2">
    <name type="scientific">Achromobacter aloeverae</name>
    <dbReference type="NCBI Taxonomy" id="1750518"/>
    <lineage>
        <taxon>Bacteria</taxon>
        <taxon>Pseudomonadati</taxon>
        <taxon>Pseudomonadota</taxon>
        <taxon>Betaproteobacteria</taxon>
        <taxon>Burkholderiales</taxon>
        <taxon>Alcaligenaceae</taxon>
        <taxon>Achromobacter</taxon>
    </lineage>
</organism>
<name>A0A4Q1HIH0_9BURK</name>